<gene>
    <name evidence="2" type="ordered locus">FI9785_303</name>
</gene>
<sequence>MSERNYLSQSSVQEFLTARKRSSTFIATGVMLCIFSPITLLLLISLTKLGTLTSSINFATGIGVIATLVLVAIAVACFIAGNYWLKVNENYEYEDCNLSEELHKKILKESRDYENKHYIFKIIGIAFCILSAIPLMSGALFTDALSNSRLDDFMTGLSSITIFLVGIGVFFLVKTNIVHDSFNIILQIDDYTTEKKAGKKVIEKYTSIYWMIIAFIYLTYSFLSNNWQQSWIIWPLAGIAYGILEAILSFQFQNNTSKKRPCVRKMILLHSRYQNIYISS</sequence>
<dbReference type="HOGENOM" id="CLU_060318_1_0_9"/>
<evidence type="ECO:0000313" key="2">
    <source>
        <dbReference type="EMBL" id="CAX66187.1"/>
    </source>
</evidence>
<feature type="transmembrane region" description="Helical" evidence="1">
    <location>
        <begin position="205"/>
        <end position="223"/>
    </location>
</feature>
<evidence type="ECO:0008006" key="4">
    <source>
        <dbReference type="Google" id="ProtNLM"/>
    </source>
</evidence>
<evidence type="ECO:0000313" key="3">
    <source>
        <dbReference type="Proteomes" id="UP000002627"/>
    </source>
</evidence>
<feature type="transmembrane region" description="Helical" evidence="1">
    <location>
        <begin position="118"/>
        <end position="141"/>
    </location>
</feature>
<proteinExistence type="predicted"/>
<keyword evidence="3" id="KW-1185">Reference proteome</keyword>
<keyword evidence="1" id="KW-0812">Transmembrane</keyword>
<accession>D0R2N8</accession>
<reference evidence="2 3" key="1">
    <citation type="journal article" date="2009" name="J. Bacteriol.">
        <title>Complete genome sequence of Lactobacillus johnsonii FI9785, a competitive exclusion agent against pathogens in poultry.</title>
        <authorList>
            <person name="Wegmann U."/>
            <person name="Overweg K."/>
            <person name="Horn N."/>
            <person name="Goesmann A."/>
            <person name="Narbad A."/>
            <person name="Gasson M.J."/>
            <person name="Shearman C."/>
        </authorList>
    </citation>
    <scope>NUCLEOTIDE SEQUENCE [LARGE SCALE GENOMIC DNA]</scope>
    <source>
        <strain evidence="2 3">FI9785</strain>
    </source>
</reference>
<organism evidence="2 3">
    <name type="scientific">Lactobacillus johnsonii (strain FI9785)</name>
    <dbReference type="NCBI Taxonomy" id="633699"/>
    <lineage>
        <taxon>Bacteria</taxon>
        <taxon>Bacillati</taxon>
        <taxon>Bacillota</taxon>
        <taxon>Bacilli</taxon>
        <taxon>Lactobacillales</taxon>
        <taxon>Lactobacillaceae</taxon>
        <taxon>Lactobacillus</taxon>
    </lineage>
</organism>
<feature type="transmembrane region" description="Helical" evidence="1">
    <location>
        <begin position="58"/>
        <end position="85"/>
    </location>
</feature>
<keyword evidence="1" id="KW-0472">Membrane</keyword>
<feature type="transmembrane region" description="Helical" evidence="1">
    <location>
        <begin position="25"/>
        <end position="46"/>
    </location>
</feature>
<keyword evidence="1" id="KW-1133">Transmembrane helix</keyword>
<name>D0R2N8_LACJF</name>
<protein>
    <recommendedName>
        <fullName evidence="4">Beta-carotene 15,15'-monooxygenase</fullName>
    </recommendedName>
</protein>
<dbReference type="AlphaFoldDB" id="D0R2N8"/>
<dbReference type="EMBL" id="FN298497">
    <property type="protein sequence ID" value="CAX66187.1"/>
    <property type="molecule type" value="Genomic_DNA"/>
</dbReference>
<dbReference type="Proteomes" id="UP000002627">
    <property type="component" value="Chromosome"/>
</dbReference>
<dbReference type="RefSeq" id="WP_012845599.1">
    <property type="nucleotide sequence ID" value="NC_013504.1"/>
</dbReference>
<evidence type="ECO:0000256" key="1">
    <source>
        <dbReference type="SAM" id="Phobius"/>
    </source>
</evidence>
<dbReference type="KEGG" id="ljf:FI9785_303"/>
<feature type="transmembrane region" description="Helical" evidence="1">
    <location>
        <begin position="153"/>
        <end position="173"/>
    </location>
</feature>
<feature type="transmembrane region" description="Helical" evidence="1">
    <location>
        <begin position="229"/>
        <end position="250"/>
    </location>
</feature>